<sequence length="372" mass="41601">MCFSLQICAEYIRLKSKVIAPRRHYWNAGDTVVEKLLDKMYWKAEKLPSMCRKYSSSKGRITYDQLRKSLEQFGVVYSDEEFEKLLSHVDKAGMGFVQYQNLSRMLKHVDGLERVLTRRLGFDDDKALGHRSSLGQGVQVLVDALHRGKRTWMGCKSQEQIYNLFSGVLKDDLLLNSIREPVSFSYAEQAAALSSTKNQLNFGSFKPGAAFWVTKQASPIHASDSNFSQQACASNEGSSMKQLLSTVAKDVLGQPTANMVNQGSPSQKAPSPKPDDAGQQHQNQDGKDSNTQDYQQPEKGQPTVPGTTSDMNEPASPNSKLSHAARKFTSQPATSEPIWKQMCAKKLSPPVYKKRLQEERLFAEIKAVQILN</sequence>
<gene>
    <name evidence="1" type="ORF">O6H91_05G086900</name>
</gene>
<evidence type="ECO:0000313" key="2">
    <source>
        <dbReference type="Proteomes" id="UP001162992"/>
    </source>
</evidence>
<name>A0ACC2DRC0_DIPCM</name>
<keyword evidence="2" id="KW-1185">Reference proteome</keyword>
<protein>
    <submittedName>
        <fullName evidence="1">Uncharacterized protein</fullName>
    </submittedName>
</protein>
<organism evidence="1 2">
    <name type="scientific">Diphasiastrum complanatum</name>
    <name type="common">Issler's clubmoss</name>
    <name type="synonym">Lycopodium complanatum</name>
    <dbReference type="NCBI Taxonomy" id="34168"/>
    <lineage>
        <taxon>Eukaryota</taxon>
        <taxon>Viridiplantae</taxon>
        <taxon>Streptophyta</taxon>
        <taxon>Embryophyta</taxon>
        <taxon>Tracheophyta</taxon>
        <taxon>Lycopodiopsida</taxon>
        <taxon>Lycopodiales</taxon>
        <taxon>Lycopodiaceae</taxon>
        <taxon>Lycopodioideae</taxon>
        <taxon>Diphasiastrum</taxon>
    </lineage>
</organism>
<dbReference type="EMBL" id="CM055096">
    <property type="protein sequence ID" value="KAJ7556517.1"/>
    <property type="molecule type" value="Genomic_DNA"/>
</dbReference>
<accession>A0ACC2DRC0</accession>
<dbReference type="Proteomes" id="UP001162992">
    <property type="component" value="Chromosome 5"/>
</dbReference>
<reference evidence="2" key="1">
    <citation type="journal article" date="2024" name="Proc. Natl. Acad. Sci. U.S.A.">
        <title>Extraordinary preservation of gene collinearity over three hundred million years revealed in homosporous lycophytes.</title>
        <authorList>
            <person name="Li C."/>
            <person name="Wickell D."/>
            <person name="Kuo L.Y."/>
            <person name="Chen X."/>
            <person name="Nie B."/>
            <person name="Liao X."/>
            <person name="Peng D."/>
            <person name="Ji J."/>
            <person name="Jenkins J."/>
            <person name="Williams M."/>
            <person name="Shu S."/>
            <person name="Plott C."/>
            <person name="Barry K."/>
            <person name="Rajasekar S."/>
            <person name="Grimwood J."/>
            <person name="Han X."/>
            <person name="Sun S."/>
            <person name="Hou Z."/>
            <person name="He W."/>
            <person name="Dai G."/>
            <person name="Sun C."/>
            <person name="Schmutz J."/>
            <person name="Leebens-Mack J.H."/>
            <person name="Li F.W."/>
            <person name="Wang L."/>
        </authorList>
    </citation>
    <scope>NUCLEOTIDE SEQUENCE [LARGE SCALE GENOMIC DNA]</scope>
    <source>
        <strain evidence="2">cv. PW_Plant_1</strain>
    </source>
</reference>
<evidence type="ECO:0000313" key="1">
    <source>
        <dbReference type="EMBL" id="KAJ7556517.1"/>
    </source>
</evidence>
<proteinExistence type="predicted"/>
<comment type="caution">
    <text evidence="1">The sequence shown here is derived from an EMBL/GenBank/DDBJ whole genome shotgun (WGS) entry which is preliminary data.</text>
</comment>